<feature type="transmembrane region" description="Helical" evidence="2">
    <location>
        <begin position="12"/>
        <end position="38"/>
    </location>
</feature>
<sequence length="319" mass="35416">MRRDDTDRRNLLFFPLGTFGRDMVYALVTNFLLTYILFTQNLSAAQLAAVTAIMIAARIFDALNDPVMGNIIERTRTRWGKFKPWLLAGGASTFVVVTAMFNVQLEGWAFVTFFGLVYFCYSIAYTMHDISYWGMIPALSRDAGMRDRLTSRTTLVAGIGGTLANILIPILTAGQFALGGSARTAYGRIALIVAILAPLFLLFTVKGVREDRSDLAHKAPPVSFRKIFSTVVHNDQLRWVCLFFLLQQVGNGLALSGLASTYIYFEFGYDGSLFSLYTTLGMLPTAFLMVFYPALARRFGRRKLVWGLSAMALAGYAVS</sequence>
<dbReference type="GO" id="GO:0005886">
    <property type="term" value="C:plasma membrane"/>
    <property type="evidence" value="ECO:0007669"/>
    <property type="project" value="TreeGrafter"/>
</dbReference>
<reference evidence="3" key="1">
    <citation type="submission" date="2020-10" db="EMBL/GenBank/DDBJ databases">
        <authorList>
            <person name="Gilroy R."/>
        </authorList>
    </citation>
    <scope>NUCLEOTIDE SEQUENCE</scope>
    <source>
        <strain evidence="3">11167</strain>
    </source>
</reference>
<feature type="transmembrane region" description="Helical" evidence="2">
    <location>
        <begin position="107"/>
        <end position="128"/>
    </location>
</feature>
<keyword evidence="2" id="KW-0472">Membrane</keyword>
<name>A0A9D9EAN8_9SPIR</name>
<comment type="caution">
    <text evidence="3">The sequence shown here is derived from an EMBL/GenBank/DDBJ whole genome shotgun (WGS) entry which is preliminary data.</text>
</comment>
<organism evidence="3 4">
    <name type="scientific">Candidatus Aphodenecus pullistercoris</name>
    <dbReference type="NCBI Taxonomy" id="2840669"/>
    <lineage>
        <taxon>Bacteria</taxon>
        <taxon>Pseudomonadati</taxon>
        <taxon>Spirochaetota</taxon>
        <taxon>Spirochaetia</taxon>
        <taxon>Spirochaetales</taxon>
        <taxon>Candidatus Aphodenecus</taxon>
    </lineage>
</organism>
<dbReference type="AlphaFoldDB" id="A0A9D9EAN8"/>
<feature type="non-terminal residue" evidence="3">
    <location>
        <position position="319"/>
    </location>
</feature>
<dbReference type="PANTHER" id="PTHR11328">
    <property type="entry name" value="MAJOR FACILITATOR SUPERFAMILY DOMAIN-CONTAINING PROTEIN"/>
    <property type="match status" value="1"/>
</dbReference>
<gene>
    <name evidence="3" type="ORF">IAC42_08690</name>
</gene>
<feature type="transmembrane region" description="Helical" evidence="2">
    <location>
        <begin position="149"/>
        <end position="173"/>
    </location>
</feature>
<dbReference type="InterPro" id="IPR039672">
    <property type="entry name" value="MFS_2"/>
</dbReference>
<feature type="transmembrane region" description="Helical" evidence="2">
    <location>
        <begin position="44"/>
        <end position="63"/>
    </location>
</feature>
<dbReference type="PANTHER" id="PTHR11328:SF24">
    <property type="entry name" value="MAJOR FACILITATOR SUPERFAMILY (MFS) PROFILE DOMAIN-CONTAINING PROTEIN"/>
    <property type="match status" value="1"/>
</dbReference>
<dbReference type="GO" id="GO:0008643">
    <property type="term" value="P:carbohydrate transport"/>
    <property type="evidence" value="ECO:0007669"/>
    <property type="project" value="InterPro"/>
</dbReference>
<proteinExistence type="inferred from homology"/>
<evidence type="ECO:0000313" key="3">
    <source>
        <dbReference type="EMBL" id="MBO8443812.1"/>
    </source>
</evidence>
<comment type="similarity">
    <text evidence="1">Belongs to the sodium:galactoside symporter (TC 2.A.2) family.</text>
</comment>
<feature type="transmembrane region" description="Helical" evidence="2">
    <location>
        <begin position="185"/>
        <end position="205"/>
    </location>
</feature>
<evidence type="ECO:0000256" key="2">
    <source>
        <dbReference type="SAM" id="Phobius"/>
    </source>
</evidence>
<dbReference type="InterPro" id="IPR036259">
    <property type="entry name" value="MFS_trans_sf"/>
</dbReference>
<dbReference type="SUPFAM" id="SSF103473">
    <property type="entry name" value="MFS general substrate transporter"/>
    <property type="match status" value="1"/>
</dbReference>
<feature type="transmembrane region" description="Helical" evidence="2">
    <location>
        <begin position="239"/>
        <end position="264"/>
    </location>
</feature>
<dbReference type="EMBL" id="JADIMU010000057">
    <property type="protein sequence ID" value="MBO8443812.1"/>
    <property type="molecule type" value="Genomic_DNA"/>
</dbReference>
<evidence type="ECO:0000313" key="4">
    <source>
        <dbReference type="Proteomes" id="UP000823633"/>
    </source>
</evidence>
<dbReference type="GO" id="GO:0015293">
    <property type="term" value="F:symporter activity"/>
    <property type="evidence" value="ECO:0007669"/>
    <property type="project" value="InterPro"/>
</dbReference>
<dbReference type="Proteomes" id="UP000823633">
    <property type="component" value="Unassembled WGS sequence"/>
</dbReference>
<reference evidence="3" key="2">
    <citation type="journal article" date="2021" name="PeerJ">
        <title>Extensive microbial diversity within the chicken gut microbiome revealed by metagenomics and culture.</title>
        <authorList>
            <person name="Gilroy R."/>
            <person name="Ravi A."/>
            <person name="Getino M."/>
            <person name="Pursley I."/>
            <person name="Horton D.L."/>
            <person name="Alikhan N.F."/>
            <person name="Baker D."/>
            <person name="Gharbi K."/>
            <person name="Hall N."/>
            <person name="Watson M."/>
            <person name="Adriaenssens E.M."/>
            <person name="Foster-Nyarko E."/>
            <person name="Jarju S."/>
            <person name="Secka A."/>
            <person name="Antonio M."/>
            <person name="Oren A."/>
            <person name="Chaudhuri R.R."/>
            <person name="La Ragione R."/>
            <person name="Hildebrand F."/>
            <person name="Pallen M.J."/>
        </authorList>
    </citation>
    <scope>NUCLEOTIDE SEQUENCE</scope>
    <source>
        <strain evidence="3">11167</strain>
    </source>
</reference>
<feature type="transmembrane region" description="Helical" evidence="2">
    <location>
        <begin position="276"/>
        <end position="295"/>
    </location>
</feature>
<keyword evidence="2" id="KW-1133">Transmembrane helix</keyword>
<keyword evidence="2" id="KW-0812">Transmembrane</keyword>
<evidence type="ECO:0000256" key="1">
    <source>
        <dbReference type="ARBA" id="ARBA00009617"/>
    </source>
</evidence>
<protein>
    <submittedName>
        <fullName evidence="3">MFS transporter</fullName>
    </submittedName>
</protein>
<dbReference type="Pfam" id="PF13347">
    <property type="entry name" value="MFS_2"/>
    <property type="match status" value="1"/>
</dbReference>
<feature type="transmembrane region" description="Helical" evidence="2">
    <location>
        <begin position="84"/>
        <end position="101"/>
    </location>
</feature>
<dbReference type="Gene3D" id="1.20.1250.20">
    <property type="entry name" value="MFS general substrate transporter like domains"/>
    <property type="match status" value="2"/>
</dbReference>
<accession>A0A9D9EAN8</accession>